<feature type="compositionally biased region" description="Low complexity" evidence="15">
    <location>
        <begin position="716"/>
        <end position="729"/>
    </location>
</feature>
<dbReference type="SUPFAM" id="SSF54001">
    <property type="entry name" value="Cysteine proteinases"/>
    <property type="match status" value="1"/>
</dbReference>
<dbReference type="InterPro" id="IPR000169">
    <property type="entry name" value="Pept_cys_AS"/>
</dbReference>
<evidence type="ECO:0000256" key="4">
    <source>
        <dbReference type="ARBA" id="ARBA00022670"/>
    </source>
</evidence>
<dbReference type="SMART" id="SM00848">
    <property type="entry name" value="Inhibitor_I29"/>
    <property type="match status" value="1"/>
</dbReference>
<dbReference type="Pfam" id="PF18371">
    <property type="entry name" value="FAD_SOX"/>
    <property type="match status" value="1"/>
</dbReference>
<dbReference type="Gene3D" id="1.20.120.310">
    <property type="entry name" value="ERV/ALR sulfhydryl oxidase domain"/>
    <property type="match status" value="1"/>
</dbReference>
<dbReference type="PRINTS" id="PR00705">
    <property type="entry name" value="PAPAIN"/>
</dbReference>
<dbReference type="Gene3D" id="3.90.70.10">
    <property type="entry name" value="Cysteine proteinases"/>
    <property type="match status" value="1"/>
</dbReference>
<dbReference type="PROSITE" id="PS51324">
    <property type="entry name" value="ERV_ALR"/>
    <property type="match status" value="1"/>
</dbReference>
<keyword evidence="11" id="KW-1015">Disulfide bond</keyword>
<evidence type="ECO:0000256" key="13">
    <source>
        <dbReference type="ARBA" id="ARBA00048864"/>
    </source>
</evidence>
<feature type="domain" description="ERV/ALR sulfhydryl oxidase" evidence="16">
    <location>
        <begin position="789"/>
        <end position="897"/>
    </location>
</feature>
<evidence type="ECO:0000256" key="5">
    <source>
        <dbReference type="ARBA" id="ARBA00022729"/>
    </source>
</evidence>
<dbReference type="Gene3D" id="1.20.120.1960">
    <property type="entry name" value="QSOX sulfhydryl oxidase domain"/>
    <property type="match status" value="1"/>
</dbReference>
<evidence type="ECO:0000256" key="15">
    <source>
        <dbReference type="SAM" id="MobiDB-lite"/>
    </source>
</evidence>
<gene>
    <name evidence="18" type="primary">Cts7</name>
    <name evidence="18" type="ORF">GZH46_02275</name>
</gene>
<dbReference type="InterPro" id="IPR039417">
    <property type="entry name" value="Peptidase_C1A_papain-like"/>
</dbReference>
<dbReference type="Pfam" id="PF00112">
    <property type="entry name" value="Peptidase_C1"/>
    <property type="match status" value="1"/>
</dbReference>
<dbReference type="InterPro" id="IPR000668">
    <property type="entry name" value="Peptidase_C1A_C"/>
</dbReference>
<feature type="region of interest" description="Disordered" evidence="15">
    <location>
        <begin position="492"/>
        <end position="522"/>
    </location>
</feature>
<evidence type="ECO:0000256" key="3">
    <source>
        <dbReference type="ARBA" id="ARBA00022630"/>
    </source>
</evidence>
<dbReference type="InterPro" id="IPR040986">
    <property type="entry name" value="QSOX_FAD-bd_dom"/>
</dbReference>
<keyword evidence="4" id="KW-0645">Protease</keyword>
<feature type="domain" description="Thioredoxin" evidence="17">
    <location>
        <begin position="89"/>
        <end position="226"/>
    </location>
</feature>
<dbReference type="EMBL" id="JAIFTH010000600">
    <property type="protein sequence ID" value="KAG9509215.1"/>
    <property type="molecule type" value="Genomic_DNA"/>
</dbReference>
<dbReference type="CDD" id="cd02248">
    <property type="entry name" value="Peptidase_C1A"/>
    <property type="match status" value="1"/>
</dbReference>
<dbReference type="InterPro" id="IPR039798">
    <property type="entry name" value="Sulfhydryl_oxidase"/>
</dbReference>
<evidence type="ECO:0000256" key="9">
    <source>
        <dbReference type="ARBA" id="ARBA00023002"/>
    </source>
</evidence>
<feature type="compositionally biased region" description="Polar residues" evidence="15">
    <location>
        <begin position="241"/>
        <end position="259"/>
    </location>
</feature>
<organism evidence="18 19">
    <name type="scientific">Fragariocoptes setiger</name>
    <dbReference type="NCBI Taxonomy" id="1670756"/>
    <lineage>
        <taxon>Eukaryota</taxon>
        <taxon>Metazoa</taxon>
        <taxon>Ecdysozoa</taxon>
        <taxon>Arthropoda</taxon>
        <taxon>Chelicerata</taxon>
        <taxon>Arachnida</taxon>
        <taxon>Acari</taxon>
        <taxon>Acariformes</taxon>
        <taxon>Trombidiformes</taxon>
        <taxon>Prostigmata</taxon>
        <taxon>Eupodina</taxon>
        <taxon>Eriophyoidea</taxon>
        <taxon>Phytoptidae</taxon>
        <taxon>Fragariocoptes</taxon>
    </lineage>
</organism>
<evidence type="ECO:0000256" key="1">
    <source>
        <dbReference type="ARBA" id="ARBA00001974"/>
    </source>
</evidence>
<keyword evidence="7" id="KW-0788">Thiol protease</keyword>
<feature type="region of interest" description="Disordered" evidence="15">
    <location>
        <begin position="22"/>
        <end position="95"/>
    </location>
</feature>
<evidence type="ECO:0000256" key="6">
    <source>
        <dbReference type="ARBA" id="ARBA00022801"/>
    </source>
</evidence>
<dbReference type="SUPFAM" id="SSF69000">
    <property type="entry name" value="FAD-dependent thiol oxidase"/>
    <property type="match status" value="1"/>
</dbReference>
<feature type="compositionally biased region" description="Low complexity" evidence="15">
    <location>
        <begin position="260"/>
        <end position="273"/>
    </location>
</feature>
<evidence type="ECO:0000256" key="2">
    <source>
        <dbReference type="ARBA" id="ARBA00006041"/>
    </source>
</evidence>
<dbReference type="Gene3D" id="3.40.30.10">
    <property type="entry name" value="Glutaredoxin"/>
    <property type="match status" value="2"/>
</dbReference>
<evidence type="ECO:0000256" key="14">
    <source>
        <dbReference type="RuleBase" id="RU371123"/>
    </source>
</evidence>
<evidence type="ECO:0000256" key="10">
    <source>
        <dbReference type="ARBA" id="ARBA00023145"/>
    </source>
</evidence>
<feature type="compositionally biased region" description="Polar residues" evidence="15">
    <location>
        <begin position="78"/>
        <end position="92"/>
    </location>
</feature>
<feature type="compositionally biased region" description="Pro residues" evidence="15">
    <location>
        <begin position="60"/>
        <end position="70"/>
    </location>
</feature>
<comment type="similarity">
    <text evidence="2">Belongs to the quiescin-sulfhydryl oxidase (QSOX) family.</text>
</comment>
<dbReference type="Pfam" id="PF00085">
    <property type="entry name" value="Thioredoxin"/>
    <property type="match status" value="1"/>
</dbReference>
<feature type="compositionally biased region" description="Low complexity" evidence="15">
    <location>
        <begin position="43"/>
        <end position="59"/>
    </location>
</feature>
<dbReference type="InterPro" id="IPR038765">
    <property type="entry name" value="Papain-like_cys_pep_sf"/>
</dbReference>
<feature type="region of interest" description="Disordered" evidence="15">
    <location>
        <begin position="701"/>
        <end position="729"/>
    </location>
</feature>
<keyword evidence="5" id="KW-0732">Signal</keyword>
<comment type="catalytic activity">
    <reaction evidence="13 14">
        <text>2 R'C(R)SH + O2 = R'C(R)S-S(R)CR' + H2O2</text>
        <dbReference type="Rhea" id="RHEA:17357"/>
        <dbReference type="ChEBI" id="CHEBI:15379"/>
        <dbReference type="ChEBI" id="CHEBI:16240"/>
        <dbReference type="ChEBI" id="CHEBI:16520"/>
        <dbReference type="ChEBI" id="CHEBI:17412"/>
        <dbReference type="EC" id="1.8.3.2"/>
    </reaction>
</comment>
<comment type="cofactor">
    <cofactor evidence="1 14">
        <name>FAD</name>
        <dbReference type="ChEBI" id="CHEBI:57692"/>
    </cofactor>
</comment>
<dbReference type="EC" id="1.8.3.2" evidence="14"/>
<proteinExistence type="inferred from homology"/>
<dbReference type="SMART" id="SM00645">
    <property type="entry name" value="Pept_C1"/>
    <property type="match status" value="1"/>
</dbReference>
<feature type="region of interest" description="Disordered" evidence="15">
    <location>
        <begin position="240"/>
        <end position="273"/>
    </location>
</feature>
<dbReference type="InterPro" id="IPR036249">
    <property type="entry name" value="Thioredoxin-like_sf"/>
</dbReference>
<evidence type="ECO:0000313" key="18">
    <source>
        <dbReference type="EMBL" id="KAG9509215.1"/>
    </source>
</evidence>
<keyword evidence="3 14" id="KW-0285">Flavoprotein</keyword>
<dbReference type="InterPro" id="IPR042568">
    <property type="entry name" value="QSOX_FAD-bd_sf"/>
</dbReference>
<keyword evidence="12" id="KW-0325">Glycoprotein</keyword>
<dbReference type="Pfam" id="PF04777">
    <property type="entry name" value="Evr1_Alr"/>
    <property type="match status" value="1"/>
</dbReference>
<dbReference type="PROSITE" id="PS00139">
    <property type="entry name" value="THIOL_PROTEASE_CYS"/>
    <property type="match status" value="1"/>
</dbReference>
<keyword evidence="10" id="KW-0865">Zymogen</keyword>
<dbReference type="PANTHER" id="PTHR22897">
    <property type="entry name" value="QUIESCIN Q6-RELATED SULFHYDRYL OXIDASE"/>
    <property type="match status" value="1"/>
</dbReference>
<protein>
    <recommendedName>
        <fullName evidence="14">Sulfhydryl oxidase</fullName>
        <ecNumber evidence="14">1.8.3.2</ecNumber>
    </recommendedName>
</protein>
<dbReference type="InterPro" id="IPR013201">
    <property type="entry name" value="Prot_inhib_I29"/>
</dbReference>
<keyword evidence="9 14" id="KW-0560">Oxidoreductase</keyword>
<evidence type="ECO:0000259" key="16">
    <source>
        <dbReference type="PROSITE" id="PS51324"/>
    </source>
</evidence>
<comment type="caution">
    <text evidence="18">The sequence shown here is derived from an EMBL/GenBank/DDBJ whole genome shotgun (WGS) entry which is preliminary data.</text>
</comment>
<evidence type="ECO:0000256" key="12">
    <source>
        <dbReference type="ARBA" id="ARBA00023180"/>
    </source>
</evidence>
<evidence type="ECO:0000259" key="17">
    <source>
        <dbReference type="PROSITE" id="PS51352"/>
    </source>
</evidence>
<dbReference type="SUPFAM" id="SSF52833">
    <property type="entry name" value="Thioredoxin-like"/>
    <property type="match status" value="1"/>
</dbReference>
<dbReference type="PROSITE" id="PS51352">
    <property type="entry name" value="THIOREDOXIN_2"/>
    <property type="match status" value="1"/>
</dbReference>
<dbReference type="InterPro" id="IPR036774">
    <property type="entry name" value="ERV/ALR_sulphydryl_oxid_sf"/>
</dbReference>
<dbReference type="Proteomes" id="UP000825002">
    <property type="component" value="Unassembled WGS sequence"/>
</dbReference>
<accession>A0ABQ7S724</accession>
<feature type="compositionally biased region" description="Polar residues" evidence="15">
    <location>
        <begin position="22"/>
        <end position="35"/>
    </location>
</feature>
<dbReference type="InterPro" id="IPR013766">
    <property type="entry name" value="Thioredoxin_domain"/>
</dbReference>
<sequence>MNISTTISPSLARKQLAEMQQALQQYSQPSTSSLMLPSLARNQPQPQSQQLAQQSLQPQPQQPPPQPQQPSLPVTIPDNGQSMVQQQASTVKQPELPYNSPTIAGMNLDDPDVHLDYTTFNDEILKRKTANFVYFKAACRYCRRFAVVWKELALDLRWWRPAIRFYTIDCDDDDDHLELCRQAGVTEFPQVKFYWIYSDSLDQGKRVRLLGKSVHAMRHIVTDLVLHSYSEHSARWRSQRAESTLKATMTGQQSSTAEHSASGTPSPIASGSSSSAASIVNQVLSAVSAQKASSGGGGGGGGGGSLASLASSAATMLAAGQMNPLLAALSSAGLMSGMMMSRRVAPIPSNWPDLEPIRANTVNQLIDQLVSKTTTTTNSIVLIMDTQEYPYLGAETMLDLSPYANQTYLVRCHDEHSLLTHNLTHRDDIQSPALFYFSGPTKRETIRLLSSAPKYSNDEELRRNFVKTFERKYIRYPVKRVWASASLASESGDPDNMGLQGAGDSSGSSGNSNSERHSHEDDHIHRNDLINGLRISLLDQVLRHNELSDEQLNALVRYVYVVVNYFPFNDDTSMLKYLRRFHSWLQNQVSPVDFSEYKKQFAHEIDDYLPKKDWVTCRSLNGWSGASIASKTKSMDPKSMAHTLSNLTRILSASGANKAAFKDMFKGMDLSKMMKDPETMMDALKKATNQLARSKVSAPSFSASLSDDASDIEPATSKATTTKLSSKGKTVTNPVAADVSNMVIDSILAAVNSENMNDDPGAVLNKLTNQLVNLASGQVPFGSQSTATNRVRFAREYPCSLWLIGHAMVANEYIKDSPRKDVKHLVFPAVNAYIQHFFACPTCGNRVSDVAKEFKLDLEDKLKEQSDSVMLMWKVHNRINKRLESEPRPGAPAKIQFPSESLCPKCRAAPRTVPLPNDNSVPLAGLGTPNWHEKQVLNFLVHHYKPQNLVEGGIESLAYQLVAHFVLIVSTLLLAMSIIVPVSVAVILVVLTSFVRATIDSDNGNFLMVQNERWLKLPKIFDFEQFKATFTRVYSGPLEEVKRRAIYMANIVKIFAHNTLFAKFQSTYFLDTTELADLTASELKALYPILDSNRDNQMIDEERPSGVPIVGSSSSEHEWLIGASSNAPMDNNNSNWPNHQWNQVQKREAVPFNHYDTSRQASKAIDWRQTGCLPSIKHQRSCGSCWAFTAMAKLEFELCRQKNSMFELSEQYLIDCSSIADPSCKINGCLGGHLYGLHEYINKIGVEIAYFYVYRGWQQMCPLRGNMGIIRPNVIRRKLMIRELNKSIPLNEIESSLKNGPLLVGMGVSSDFHLYRGGVHSTKDCQGYSHAMLLIGQGTDEYDQEYWLFRNSQGFSHGENGYYRLSKKSSDCLYQVADWDVDFPGVRTRDDVMQALATRYGYNYIYYGVW</sequence>
<evidence type="ECO:0000256" key="8">
    <source>
        <dbReference type="ARBA" id="ARBA00022827"/>
    </source>
</evidence>
<keyword evidence="8 14" id="KW-0274">FAD</keyword>
<reference evidence="18 19" key="1">
    <citation type="submission" date="2020-10" db="EMBL/GenBank/DDBJ databases">
        <authorList>
            <person name="Klimov P.B."/>
            <person name="Dyachkov S.M."/>
            <person name="Chetverikov P.E."/>
        </authorList>
    </citation>
    <scope>NUCLEOTIDE SEQUENCE [LARGE SCALE GENOMIC DNA]</scope>
    <source>
        <strain evidence="18">BMOC 18-1129-001#AD2665</strain>
        <tissue evidence="18">Entire mites</tissue>
    </source>
</reference>
<keyword evidence="19" id="KW-1185">Reference proteome</keyword>
<evidence type="ECO:0000256" key="11">
    <source>
        <dbReference type="ARBA" id="ARBA00023157"/>
    </source>
</evidence>
<dbReference type="Pfam" id="PF08246">
    <property type="entry name" value="Inhibitor_I29"/>
    <property type="match status" value="1"/>
</dbReference>
<evidence type="ECO:0000256" key="7">
    <source>
        <dbReference type="ARBA" id="ARBA00022807"/>
    </source>
</evidence>
<dbReference type="InterPro" id="IPR017905">
    <property type="entry name" value="ERV/ALR_sulphydryl_oxidase"/>
</dbReference>
<name>A0ABQ7S724_9ACAR</name>
<evidence type="ECO:0000313" key="19">
    <source>
        <dbReference type="Proteomes" id="UP000825002"/>
    </source>
</evidence>
<keyword evidence="6" id="KW-0378">Hydrolase</keyword>
<dbReference type="PANTHER" id="PTHR22897:SF8">
    <property type="entry name" value="SULFHYDRYL OXIDASE"/>
    <property type="match status" value="1"/>
</dbReference>